<evidence type="ECO:0000313" key="11">
    <source>
        <dbReference type="Proteomes" id="UP000544110"/>
    </source>
</evidence>
<feature type="domain" description="VTT" evidence="9">
    <location>
        <begin position="47"/>
        <end position="178"/>
    </location>
</feature>
<keyword evidence="6 7" id="KW-0472">Membrane</keyword>
<dbReference type="PANTHER" id="PTHR30353">
    <property type="entry name" value="INNER MEMBRANE PROTEIN DEDA-RELATED"/>
    <property type="match status" value="1"/>
</dbReference>
<evidence type="ECO:0000256" key="2">
    <source>
        <dbReference type="ARBA" id="ARBA00010792"/>
    </source>
</evidence>
<keyword evidence="5 7" id="KW-1133">Transmembrane helix</keyword>
<comment type="similarity">
    <text evidence="2 7">Belongs to the DedA family.</text>
</comment>
<feature type="region of interest" description="Disordered" evidence="8">
    <location>
        <begin position="233"/>
        <end position="263"/>
    </location>
</feature>
<evidence type="ECO:0000259" key="9">
    <source>
        <dbReference type="Pfam" id="PF09335"/>
    </source>
</evidence>
<dbReference type="EMBL" id="JACCAC010000001">
    <property type="protein sequence ID" value="NYG54542.1"/>
    <property type="molecule type" value="Genomic_DNA"/>
</dbReference>
<reference evidence="10 11" key="1">
    <citation type="submission" date="2020-07" db="EMBL/GenBank/DDBJ databases">
        <title>Sequencing the genomes of 1000 actinobacteria strains.</title>
        <authorList>
            <person name="Klenk H.-P."/>
        </authorList>
    </citation>
    <scope>NUCLEOTIDE SEQUENCE [LARGE SCALE GENOMIC DNA]</scope>
    <source>
        <strain evidence="10 11">DSM 24552</strain>
    </source>
</reference>
<dbReference type="InterPro" id="IPR032818">
    <property type="entry name" value="DedA-like"/>
</dbReference>
<keyword evidence="4 7" id="KW-0812">Transmembrane</keyword>
<sequence length="263" mass="27956">MALLDPLLLGLEWMELGYWLDVFGAALFWVGLAVIFVECGLLFPFLPGDTLLFGIGLFIATGDVDVTPFGPGGELAVALLLMVAAAFGGNVVGYEIGRAVGPRLYERDRRLLKRRHLERTEEFFDRHGSAALVGGRFVAFVRTFVTVVAGATRMDRARYLLWSFVGAVLWVVSITALGFFLGASVPGLGDNLELALLVVMAFFALPLVWEWWRGRRAAVAVAGQGTTTVIPAPRAGSPIATSAAGASSSPTTLPTSAPGSTAP</sequence>
<feature type="transmembrane region" description="Helical" evidence="7">
    <location>
        <begin position="20"/>
        <end position="43"/>
    </location>
</feature>
<keyword evidence="11" id="KW-1185">Reference proteome</keyword>
<evidence type="ECO:0000256" key="3">
    <source>
        <dbReference type="ARBA" id="ARBA00022475"/>
    </source>
</evidence>
<dbReference type="PANTHER" id="PTHR30353:SF0">
    <property type="entry name" value="TRANSMEMBRANE PROTEIN"/>
    <property type="match status" value="1"/>
</dbReference>
<dbReference type="GO" id="GO:0005886">
    <property type="term" value="C:plasma membrane"/>
    <property type="evidence" value="ECO:0007669"/>
    <property type="project" value="UniProtKB-SubCell"/>
</dbReference>
<evidence type="ECO:0000256" key="4">
    <source>
        <dbReference type="ARBA" id="ARBA00022692"/>
    </source>
</evidence>
<feature type="transmembrane region" description="Helical" evidence="7">
    <location>
        <begin position="159"/>
        <end position="182"/>
    </location>
</feature>
<keyword evidence="3 7" id="KW-1003">Cell membrane</keyword>
<gene>
    <name evidence="10" type="ORF">BJ989_000846</name>
</gene>
<name>A0A7Y9RU15_9ACTN</name>
<proteinExistence type="inferred from homology"/>
<dbReference type="Pfam" id="PF09335">
    <property type="entry name" value="VTT_dom"/>
    <property type="match status" value="1"/>
</dbReference>
<accession>A0A7Y9RU15</accession>
<dbReference type="AlphaFoldDB" id="A0A7Y9RU15"/>
<evidence type="ECO:0000256" key="5">
    <source>
        <dbReference type="ARBA" id="ARBA00022989"/>
    </source>
</evidence>
<feature type="transmembrane region" description="Helical" evidence="7">
    <location>
        <begin position="194"/>
        <end position="212"/>
    </location>
</feature>
<dbReference type="Proteomes" id="UP000544110">
    <property type="component" value="Unassembled WGS sequence"/>
</dbReference>
<feature type="transmembrane region" description="Helical" evidence="7">
    <location>
        <begin position="75"/>
        <end position="97"/>
    </location>
</feature>
<organism evidence="10 11">
    <name type="scientific">Nocardioides perillae</name>
    <dbReference type="NCBI Taxonomy" id="1119534"/>
    <lineage>
        <taxon>Bacteria</taxon>
        <taxon>Bacillati</taxon>
        <taxon>Actinomycetota</taxon>
        <taxon>Actinomycetes</taxon>
        <taxon>Propionibacteriales</taxon>
        <taxon>Nocardioidaceae</taxon>
        <taxon>Nocardioides</taxon>
    </lineage>
</organism>
<comment type="caution">
    <text evidence="10">The sequence shown here is derived from an EMBL/GenBank/DDBJ whole genome shotgun (WGS) entry which is preliminary data.</text>
</comment>
<evidence type="ECO:0000256" key="1">
    <source>
        <dbReference type="ARBA" id="ARBA00004651"/>
    </source>
</evidence>
<evidence type="ECO:0000256" key="8">
    <source>
        <dbReference type="SAM" id="MobiDB-lite"/>
    </source>
</evidence>
<comment type="subcellular location">
    <subcellularLocation>
        <location evidence="1 7">Cell membrane</location>
        <topology evidence="1 7">Multi-pass membrane protein</topology>
    </subcellularLocation>
</comment>
<dbReference type="InterPro" id="IPR032816">
    <property type="entry name" value="VTT_dom"/>
</dbReference>
<protein>
    <submittedName>
        <fullName evidence="10">Membrane-associated protein</fullName>
    </submittedName>
</protein>
<evidence type="ECO:0000256" key="7">
    <source>
        <dbReference type="RuleBase" id="RU367016"/>
    </source>
</evidence>
<evidence type="ECO:0000313" key="10">
    <source>
        <dbReference type="EMBL" id="NYG54542.1"/>
    </source>
</evidence>
<evidence type="ECO:0000256" key="6">
    <source>
        <dbReference type="ARBA" id="ARBA00023136"/>
    </source>
</evidence>